<dbReference type="PANTHER" id="PTHR12297:SF18">
    <property type="entry name" value="HIG1 DOMAIN FAMILY MEMBER 2A"/>
    <property type="match status" value="1"/>
</dbReference>
<reference evidence="9" key="2">
    <citation type="submission" date="2025-04" db="UniProtKB">
        <authorList>
            <consortium name="RefSeq"/>
        </authorList>
    </citation>
    <scope>IDENTIFICATION</scope>
    <source>
        <strain evidence="9">DH4</strain>
        <tissue evidence="9">Whole body</tissue>
    </source>
</reference>
<dbReference type="PANTHER" id="PTHR12297">
    <property type="entry name" value="HYPOXIA-INDUCBILE GENE 1 HIG1 -RELATED"/>
    <property type="match status" value="1"/>
</dbReference>
<sequence length="103" mass="11818">MSSYTSENSEELKELDWIRVQTKLNDDYKIESLKERMIRKVKENPIIPFGILATTSALSYGLYSFYMGNTKMSQLMMRTRVGAQSFTLLAILGGWLIIGKKNN</sequence>
<dbReference type="OrthoDB" id="6604018at2759"/>
<name>A0A7M7LKR3_APIME</name>
<accession>A0A7M7LKR3</accession>
<evidence type="ECO:0000313" key="7">
    <source>
        <dbReference type="EnsemblMetazoa" id="XP_001122466"/>
    </source>
</evidence>
<evidence type="ECO:0000256" key="2">
    <source>
        <dbReference type="ARBA" id="ARBA00022692"/>
    </source>
</evidence>
<keyword evidence="4 5" id="KW-0472">Membrane</keyword>
<evidence type="ECO:0000256" key="4">
    <source>
        <dbReference type="ARBA" id="ARBA00023136"/>
    </source>
</evidence>
<reference evidence="7" key="1">
    <citation type="submission" date="2021-01" db="UniProtKB">
        <authorList>
            <consortium name="EnsemblMetazoa"/>
        </authorList>
    </citation>
    <scope>IDENTIFICATION</scope>
    <source>
        <strain evidence="7">DH4</strain>
    </source>
</reference>
<keyword evidence="8" id="KW-1185">Reference proteome</keyword>
<proteinExistence type="predicted"/>
<dbReference type="GO" id="GO:0097250">
    <property type="term" value="P:mitochondrial respirasome assembly"/>
    <property type="evidence" value="ECO:0007669"/>
    <property type="project" value="TreeGrafter"/>
</dbReference>
<keyword evidence="2 5" id="KW-0812">Transmembrane</keyword>
<dbReference type="GeneID" id="726746"/>
<evidence type="ECO:0000256" key="1">
    <source>
        <dbReference type="ARBA" id="ARBA00004325"/>
    </source>
</evidence>
<evidence type="ECO:0000313" key="9">
    <source>
        <dbReference type="RefSeq" id="XP_001122466.1"/>
    </source>
</evidence>
<evidence type="ECO:0000256" key="3">
    <source>
        <dbReference type="ARBA" id="ARBA00022989"/>
    </source>
</evidence>
<comment type="subcellular location">
    <subcellularLocation>
        <location evidence="1">Mitochondrion membrane</location>
    </subcellularLocation>
</comment>
<evidence type="ECO:0000259" key="6">
    <source>
        <dbReference type="PROSITE" id="PS51503"/>
    </source>
</evidence>
<feature type="transmembrane region" description="Helical" evidence="5">
    <location>
        <begin position="81"/>
        <end position="98"/>
    </location>
</feature>
<dbReference type="EnsemblMetazoa" id="XM_001122466">
    <property type="protein sequence ID" value="XP_001122466"/>
    <property type="gene ID" value="LOC726746"/>
</dbReference>
<keyword evidence="3 5" id="KW-1133">Transmembrane helix</keyword>
<gene>
    <name evidence="7" type="primary">726746</name>
    <name evidence="9" type="synonym">LOC726746</name>
</gene>
<organism evidence="7">
    <name type="scientific">Apis mellifera</name>
    <name type="common">Honeybee</name>
    <dbReference type="NCBI Taxonomy" id="7460"/>
    <lineage>
        <taxon>Eukaryota</taxon>
        <taxon>Metazoa</taxon>
        <taxon>Ecdysozoa</taxon>
        <taxon>Arthropoda</taxon>
        <taxon>Hexapoda</taxon>
        <taxon>Insecta</taxon>
        <taxon>Pterygota</taxon>
        <taxon>Neoptera</taxon>
        <taxon>Endopterygota</taxon>
        <taxon>Hymenoptera</taxon>
        <taxon>Apocrita</taxon>
        <taxon>Aculeata</taxon>
        <taxon>Apoidea</taxon>
        <taxon>Anthophila</taxon>
        <taxon>Apidae</taxon>
        <taxon>Apis</taxon>
    </lineage>
</organism>
<accession>A0A8B6XF19</accession>
<evidence type="ECO:0000256" key="5">
    <source>
        <dbReference type="SAM" id="Phobius"/>
    </source>
</evidence>
<dbReference type="KEGG" id="ame:726746"/>
<protein>
    <submittedName>
        <fullName evidence="9">HIG1 domain family member 2A, mitochondrial</fullName>
    </submittedName>
</protein>
<dbReference type="AlphaFoldDB" id="A0A7M7LKR3"/>
<dbReference type="PROSITE" id="PS51503">
    <property type="entry name" value="HIG1"/>
    <property type="match status" value="1"/>
</dbReference>
<dbReference type="InterPro" id="IPR007667">
    <property type="entry name" value="Hypoxia_induced_domain"/>
</dbReference>
<dbReference type="Pfam" id="PF04588">
    <property type="entry name" value="HIG_1_N"/>
    <property type="match status" value="1"/>
</dbReference>
<dbReference type="InterPro" id="IPR050355">
    <property type="entry name" value="RCF1"/>
</dbReference>
<dbReference type="GO" id="GO:0031966">
    <property type="term" value="C:mitochondrial membrane"/>
    <property type="evidence" value="ECO:0007669"/>
    <property type="project" value="UniProtKB-SubCell"/>
</dbReference>
<evidence type="ECO:0000313" key="8">
    <source>
        <dbReference type="Proteomes" id="UP000005203"/>
    </source>
</evidence>
<dbReference type="OMA" id="FHRGHSQ"/>
<dbReference type="RefSeq" id="XP_001122466.1">
    <property type="nucleotide sequence ID" value="XM_001122466.4"/>
</dbReference>
<dbReference type="Gene3D" id="6.10.140.1320">
    <property type="match status" value="1"/>
</dbReference>
<feature type="transmembrane region" description="Helical" evidence="5">
    <location>
        <begin position="46"/>
        <end position="66"/>
    </location>
</feature>
<dbReference type="Proteomes" id="UP000005203">
    <property type="component" value="Linkage group LG15"/>
</dbReference>
<feature type="domain" description="HIG1" evidence="6">
    <location>
        <begin position="18"/>
        <end position="103"/>
    </location>
</feature>